<dbReference type="EMBL" id="JAYMYQ010000005">
    <property type="protein sequence ID" value="KAK7329982.1"/>
    <property type="molecule type" value="Genomic_DNA"/>
</dbReference>
<proteinExistence type="predicted"/>
<gene>
    <name evidence="2" type="ORF">VNO77_24165</name>
</gene>
<reference evidence="2 3" key="1">
    <citation type="submission" date="2024-01" db="EMBL/GenBank/DDBJ databases">
        <title>The genomes of 5 underutilized Papilionoideae crops provide insights into root nodulation and disease resistanc.</title>
        <authorList>
            <person name="Jiang F."/>
        </authorList>
    </citation>
    <scope>NUCLEOTIDE SEQUENCE [LARGE SCALE GENOMIC DNA]</scope>
    <source>
        <strain evidence="2">LVBAO_FW01</strain>
        <tissue evidence="2">Leaves</tissue>
    </source>
</reference>
<feature type="transmembrane region" description="Helical" evidence="1">
    <location>
        <begin position="42"/>
        <end position="61"/>
    </location>
</feature>
<keyword evidence="3" id="KW-1185">Reference proteome</keyword>
<dbReference type="Proteomes" id="UP001367508">
    <property type="component" value="Unassembled WGS sequence"/>
</dbReference>
<protein>
    <submittedName>
        <fullName evidence="2">Uncharacterized protein</fullName>
    </submittedName>
</protein>
<keyword evidence="1" id="KW-0812">Transmembrane</keyword>
<keyword evidence="1" id="KW-0472">Membrane</keyword>
<keyword evidence="1" id="KW-1133">Transmembrane helix</keyword>
<organism evidence="2 3">
    <name type="scientific">Canavalia gladiata</name>
    <name type="common">Sword bean</name>
    <name type="synonym">Dolichos gladiatus</name>
    <dbReference type="NCBI Taxonomy" id="3824"/>
    <lineage>
        <taxon>Eukaryota</taxon>
        <taxon>Viridiplantae</taxon>
        <taxon>Streptophyta</taxon>
        <taxon>Embryophyta</taxon>
        <taxon>Tracheophyta</taxon>
        <taxon>Spermatophyta</taxon>
        <taxon>Magnoliopsida</taxon>
        <taxon>eudicotyledons</taxon>
        <taxon>Gunneridae</taxon>
        <taxon>Pentapetalae</taxon>
        <taxon>rosids</taxon>
        <taxon>fabids</taxon>
        <taxon>Fabales</taxon>
        <taxon>Fabaceae</taxon>
        <taxon>Papilionoideae</taxon>
        <taxon>50 kb inversion clade</taxon>
        <taxon>NPAAA clade</taxon>
        <taxon>indigoferoid/millettioid clade</taxon>
        <taxon>Phaseoleae</taxon>
        <taxon>Canavalia</taxon>
    </lineage>
</organism>
<name>A0AAN9L5R3_CANGL</name>
<dbReference type="AlphaFoldDB" id="A0AAN9L5R3"/>
<accession>A0AAN9L5R3</accession>
<evidence type="ECO:0000256" key="1">
    <source>
        <dbReference type="SAM" id="Phobius"/>
    </source>
</evidence>
<sequence>MDHSLSLSQVNDPVKKDPRKIARKYETFAVAFSLPSFSSLNYVYFSIGVMLALLMFVIPHLSSEAPRILNVWPFGRSQLELNSHGGKCNCVVGDRVWDAVLIIHKMGHLIRKPQRNVCVFLAPTCLRVVKELHSWNVWNKIWLTNQEGKSALQILETCEINSGLLIKKENQLGLQAEVHHLTLAGLQPHLWLTLRMSKRW</sequence>
<comment type="caution">
    <text evidence="2">The sequence shown here is derived from an EMBL/GenBank/DDBJ whole genome shotgun (WGS) entry which is preliminary data.</text>
</comment>
<evidence type="ECO:0000313" key="3">
    <source>
        <dbReference type="Proteomes" id="UP001367508"/>
    </source>
</evidence>
<evidence type="ECO:0000313" key="2">
    <source>
        <dbReference type="EMBL" id="KAK7329982.1"/>
    </source>
</evidence>